<dbReference type="Proteomes" id="UP000648257">
    <property type="component" value="Unassembled WGS sequence"/>
</dbReference>
<proteinExistence type="predicted"/>
<evidence type="ECO:0000313" key="2">
    <source>
        <dbReference type="EMBL" id="MBC3806892.1"/>
    </source>
</evidence>
<name>A0ABR6X257_9BURK</name>
<keyword evidence="3" id="KW-1185">Reference proteome</keyword>
<evidence type="ECO:0008006" key="4">
    <source>
        <dbReference type="Google" id="ProtNLM"/>
    </source>
</evidence>
<evidence type="ECO:0000256" key="1">
    <source>
        <dbReference type="SAM" id="SignalP"/>
    </source>
</evidence>
<keyword evidence="1" id="KW-0732">Signal</keyword>
<feature type="signal peptide" evidence="1">
    <location>
        <begin position="1"/>
        <end position="17"/>
    </location>
</feature>
<organism evidence="2 3">
    <name type="scientific">Undibacterium seohonense</name>
    <dbReference type="NCBI Taxonomy" id="1344950"/>
    <lineage>
        <taxon>Bacteria</taxon>
        <taxon>Pseudomonadati</taxon>
        <taxon>Pseudomonadota</taxon>
        <taxon>Betaproteobacteria</taxon>
        <taxon>Burkholderiales</taxon>
        <taxon>Oxalobacteraceae</taxon>
        <taxon>Undibacterium</taxon>
    </lineage>
</organism>
<feature type="chain" id="PRO_5045164215" description="Lipoprotein" evidence="1">
    <location>
        <begin position="18"/>
        <end position="160"/>
    </location>
</feature>
<evidence type="ECO:0000313" key="3">
    <source>
        <dbReference type="Proteomes" id="UP000648257"/>
    </source>
</evidence>
<sequence length="160" mass="18078">MNKFLFLVLFCFLPVSACFGCDKGKVIVEILKNEEAIIQKTEYQDQFFFPILDAAVENKTLLVRTYGGDSFPVEIKFDGGEVELLNVTYLLYVKGMSTSGAAFKVKNYQGSRTFIQPHFDKACNFGGRVDMVVKKRDSSIERGEFNVYKLLRARANTAKA</sequence>
<dbReference type="RefSeq" id="WP_186921974.1">
    <property type="nucleotide sequence ID" value="NZ_JACOFW010000004.1"/>
</dbReference>
<reference evidence="2 3" key="1">
    <citation type="submission" date="2020-08" db="EMBL/GenBank/DDBJ databases">
        <title>Novel species isolated from subtropical streams in China.</title>
        <authorList>
            <person name="Lu H."/>
        </authorList>
    </citation>
    <scope>NUCLEOTIDE SEQUENCE [LARGE SCALE GENOMIC DNA]</scope>
    <source>
        <strain evidence="2 3">KACC 16656</strain>
    </source>
</reference>
<accession>A0ABR6X257</accession>
<dbReference type="EMBL" id="JACOFW010000004">
    <property type="protein sequence ID" value="MBC3806892.1"/>
    <property type="molecule type" value="Genomic_DNA"/>
</dbReference>
<gene>
    <name evidence="2" type="ORF">H8K52_05975</name>
</gene>
<protein>
    <recommendedName>
        <fullName evidence="4">Lipoprotein</fullName>
    </recommendedName>
</protein>
<comment type="caution">
    <text evidence="2">The sequence shown here is derived from an EMBL/GenBank/DDBJ whole genome shotgun (WGS) entry which is preliminary data.</text>
</comment>